<reference evidence="3" key="1">
    <citation type="submission" date="2018-05" db="EMBL/GenBank/DDBJ databases">
        <title>Draft genome of Mucuna pruriens seed.</title>
        <authorList>
            <person name="Nnadi N.E."/>
            <person name="Vos R."/>
            <person name="Hasami M.H."/>
            <person name="Devisetty U.K."/>
            <person name="Aguiy J.C."/>
        </authorList>
    </citation>
    <scope>NUCLEOTIDE SEQUENCE [LARGE SCALE GENOMIC DNA]</scope>
    <source>
        <strain evidence="3">JCA_2017</strain>
    </source>
</reference>
<organism evidence="3 4">
    <name type="scientific">Mucuna pruriens</name>
    <name type="common">Velvet bean</name>
    <name type="synonym">Dolichos pruriens</name>
    <dbReference type="NCBI Taxonomy" id="157652"/>
    <lineage>
        <taxon>Eukaryota</taxon>
        <taxon>Viridiplantae</taxon>
        <taxon>Streptophyta</taxon>
        <taxon>Embryophyta</taxon>
        <taxon>Tracheophyta</taxon>
        <taxon>Spermatophyta</taxon>
        <taxon>Magnoliopsida</taxon>
        <taxon>eudicotyledons</taxon>
        <taxon>Gunneridae</taxon>
        <taxon>Pentapetalae</taxon>
        <taxon>rosids</taxon>
        <taxon>fabids</taxon>
        <taxon>Fabales</taxon>
        <taxon>Fabaceae</taxon>
        <taxon>Papilionoideae</taxon>
        <taxon>50 kb inversion clade</taxon>
        <taxon>NPAAA clade</taxon>
        <taxon>indigoferoid/millettioid clade</taxon>
        <taxon>Phaseoleae</taxon>
        <taxon>Mucuna</taxon>
    </lineage>
</organism>
<dbReference type="EMBL" id="QJKJ01002300">
    <property type="protein sequence ID" value="RDY03441.1"/>
    <property type="molecule type" value="Genomic_DNA"/>
</dbReference>
<feature type="transmembrane region" description="Helical" evidence="1">
    <location>
        <begin position="186"/>
        <end position="213"/>
    </location>
</feature>
<keyword evidence="1" id="KW-0812">Transmembrane</keyword>
<comment type="caution">
    <text evidence="3">The sequence shown here is derived from an EMBL/GenBank/DDBJ whole genome shotgun (WGS) entry which is preliminary data.</text>
</comment>
<evidence type="ECO:0000313" key="3">
    <source>
        <dbReference type="EMBL" id="RDY03441.1"/>
    </source>
</evidence>
<evidence type="ECO:0000313" key="4">
    <source>
        <dbReference type="Proteomes" id="UP000257109"/>
    </source>
</evidence>
<keyword evidence="4" id="KW-1185">Reference proteome</keyword>
<feature type="transmembrane region" description="Helical" evidence="1">
    <location>
        <begin position="62"/>
        <end position="83"/>
    </location>
</feature>
<accession>A0A371HKV8</accession>
<evidence type="ECO:0000256" key="1">
    <source>
        <dbReference type="SAM" id="Phobius"/>
    </source>
</evidence>
<sequence length="295" mass="34458">MHFSLHVIRSITCLHLSLTIRFLTQSYTCNTIPTLFLFLSLVAHDSPTSKRAIIFFPQLQQYIVSIDIIFLDMPLLVLFHYYWCNLHHKPSRYPHVVPTIIVAFAPPLLLIAPFINIEASSSTPTTLHLRHLYLRQVKIGLDHINCFKAHLVPFHQLDIKNIIWHGELQEKVYMDQPPSFITSSHFTFLVGFIVLSIWFEVVSSHCIYLVVYVYDIIITCDDTNNIQGLKSHFFSHSLILLYYYFPIKYALDILIKINMLNCPPNDTYMDPNVKLLLSQEEPSKYLGRYRLMSRL</sequence>
<dbReference type="Proteomes" id="UP000257109">
    <property type="component" value="Unassembled WGS sequence"/>
</dbReference>
<evidence type="ECO:0000256" key="2">
    <source>
        <dbReference type="SAM" id="SignalP"/>
    </source>
</evidence>
<keyword evidence="1" id="KW-1133">Transmembrane helix</keyword>
<keyword evidence="2" id="KW-0732">Signal</keyword>
<feature type="transmembrane region" description="Helical" evidence="1">
    <location>
        <begin position="95"/>
        <end position="115"/>
    </location>
</feature>
<keyword evidence="1" id="KW-0472">Membrane</keyword>
<feature type="transmembrane region" description="Helical" evidence="1">
    <location>
        <begin position="233"/>
        <end position="251"/>
    </location>
</feature>
<feature type="signal peptide" evidence="2">
    <location>
        <begin position="1"/>
        <end position="19"/>
    </location>
</feature>
<gene>
    <name evidence="3" type="ORF">CR513_12985</name>
</gene>
<dbReference type="AlphaFoldDB" id="A0A371HKV8"/>
<protein>
    <submittedName>
        <fullName evidence="3">Uncharacterized protein</fullName>
    </submittedName>
</protein>
<name>A0A371HKV8_MUCPR</name>
<feature type="non-terminal residue" evidence="3">
    <location>
        <position position="1"/>
    </location>
</feature>
<proteinExistence type="predicted"/>
<feature type="transmembrane region" description="Helical" evidence="1">
    <location>
        <begin position="20"/>
        <end position="42"/>
    </location>
</feature>
<feature type="chain" id="PRO_5016837673" evidence="2">
    <location>
        <begin position="20"/>
        <end position="295"/>
    </location>
</feature>
<dbReference type="OrthoDB" id="7607472at2759"/>